<reference evidence="2 4" key="1">
    <citation type="submission" date="2011-10" db="EMBL/GenBank/DDBJ databases">
        <title>Metabolic and evolutionary patterns in the extreme acidophile Ferroplasma acidiphilum.</title>
        <authorList>
            <person name="Golyshina O.V."/>
            <person name="Kozyavkin S.A."/>
            <person name="Tatusov R.L."/>
            <person name="Slesarev A.I."/>
            <person name="Golyshin P.N."/>
        </authorList>
    </citation>
    <scope>NUCLEOTIDE SEQUENCE [LARGE SCALE GENOMIC DNA]</scope>
    <source>
        <strain evidence="2">Berkeley</strain>
        <strain evidence="4">Y</strain>
    </source>
</reference>
<keyword evidence="1" id="KW-0812">Transmembrane</keyword>
<keyword evidence="1" id="KW-0472">Membrane</keyword>
<proteinExistence type="predicted"/>
<name>A0A1V0N692_9ARCH</name>
<keyword evidence="4" id="KW-1185">Reference proteome</keyword>
<protein>
    <submittedName>
        <fullName evidence="2">Uncharacterized protein</fullName>
    </submittedName>
</protein>
<evidence type="ECO:0000313" key="4">
    <source>
        <dbReference type="Proteomes" id="UP000192050"/>
    </source>
</evidence>
<dbReference type="GeneID" id="16025071"/>
<dbReference type="RefSeq" id="WP_019841529.1">
    <property type="nucleotide sequence ID" value="NZ_CP015363.1"/>
</dbReference>
<evidence type="ECO:0000313" key="2">
    <source>
        <dbReference type="EMBL" id="ARD85631.1"/>
    </source>
</evidence>
<dbReference type="AlphaFoldDB" id="A0A1V0N692"/>
<dbReference type="Proteomes" id="UP000546917">
    <property type="component" value="Unassembled WGS sequence"/>
</dbReference>
<dbReference type="Proteomes" id="UP000192050">
    <property type="component" value="Chromosome"/>
</dbReference>
<feature type="transmembrane region" description="Helical" evidence="1">
    <location>
        <begin position="6"/>
        <end position="26"/>
    </location>
</feature>
<dbReference type="KEGG" id="fai:FAD_1792"/>
<reference evidence="3 5" key="2">
    <citation type="submission" date="2020-05" db="EMBL/GenBank/DDBJ databases">
        <authorList>
            <person name="Zhang R."/>
        </authorList>
    </citation>
    <scope>NUCLEOTIDE SEQUENCE [LARGE SCALE GENOMIC DNA]</scope>
    <source>
        <strain evidence="3 5">DSM 28986</strain>
    </source>
</reference>
<keyword evidence="1" id="KW-1133">Transmembrane helix</keyword>
<evidence type="ECO:0000313" key="5">
    <source>
        <dbReference type="Proteomes" id="UP000546917"/>
    </source>
</evidence>
<dbReference type="EMBL" id="JABGBP010000298">
    <property type="protein sequence ID" value="NOL60765.1"/>
    <property type="molecule type" value="Genomic_DNA"/>
</dbReference>
<evidence type="ECO:0000313" key="3">
    <source>
        <dbReference type="EMBL" id="NOL60765.1"/>
    </source>
</evidence>
<sequence>MRKSTIKYLVILIVIIIIISFTGYNFETEPKTNIKTTIDQKQLKNCIAKNITYELKYVNLTYGKSKVEYVIEYWYIPQIYTTGESGYIGNIQVYKLNQTLNFPLTSTAIEIKNINLKLNNFPGLFNKPAAYTWNNKTIEWSLCTVFHSSDNNSIYVSFNIVPVYNVWIYHFTGKPITFNYNYTLESRPSLYNNTVSQVGTHL</sequence>
<organism evidence="2 4">
    <name type="scientific">Ferroplasma acidiphilum</name>
    <dbReference type="NCBI Taxonomy" id="74969"/>
    <lineage>
        <taxon>Archaea</taxon>
        <taxon>Methanobacteriati</taxon>
        <taxon>Thermoplasmatota</taxon>
        <taxon>Thermoplasmata</taxon>
        <taxon>Thermoplasmatales</taxon>
        <taxon>Ferroplasmaceae</taxon>
        <taxon>Ferroplasma</taxon>
    </lineage>
</organism>
<evidence type="ECO:0000256" key="1">
    <source>
        <dbReference type="SAM" id="Phobius"/>
    </source>
</evidence>
<gene>
    <name evidence="2" type="ORF">FAD_1792</name>
    <name evidence="3" type="ORF">HLB00_07985</name>
</gene>
<accession>A0A1V0N692</accession>
<dbReference type="EMBL" id="CP015363">
    <property type="protein sequence ID" value="ARD85631.1"/>
    <property type="molecule type" value="Genomic_DNA"/>
</dbReference>